<feature type="region of interest" description="Disordered" evidence="1">
    <location>
        <begin position="285"/>
        <end position="318"/>
    </location>
</feature>
<organism evidence="3 4">
    <name type="scientific">Nocardia otitidiscaviarum</name>
    <dbReference type="NCBI Taxonomy" id="1823"/>
    <lineage>
        <taxon>Bacteria</taxon>
        <taxon>Bacillati</taxon>
        <taxon>Actinomycetota</taxon>
        <taxon>Actinomycetes</taxon>
        <taxon>Mycobacteriales</taxon>
        <taxon>Nocardiaceae</taxon>
        <taxon>Nocardia</taxon>
    </lineage>
</organism>
<evidence type="ECO:0000256" key="2">
    <source>
        <dbReference type="SAM" id="Phobius"/>
    </source>
</evidence>
<dbReference type="AlphaFoldDB" id="A0A516NTR9"/>
<keyword evidence="2" id="KW-0472">Membrane</keyword>
<dbReference type="RefSeq" id="WP_143983135.1">
    <property type="nucleotide sequence ID" value="NZ_CP041695.1"/>
</dbReference>
<protein>
    <recommendedName>
        <fullName evidence="5">DUF2637 domain-containing protein</fullName>
    </recommendedName>
</protein>
<keyword evidence="2" id="KW-1133">Transmembrane helix</keyword>
<name>A0A516NTR9_9NOCA</name>
<proteinExistence type="predicted"/>
<reference evidence="3 4" key="1">
    <citation type="submission" date="2019-07" db="EMBL/GenBank/DDBJ databases">
        <title>Complete Genome Sequence and Methylome Analysis of Nocardia otitidis-caviarum NEB252.</title>
        <authorList>
            <person name="Fomenkov A."/>
            <person name="Anton B.P."/>
            <person name="Vincze T."/>
            <person name="Roberts R.J."/>
        </authorList>
    </citation>
    <scope>NUCLEOTIDE SEQUENCE [LARGE SCALE GENOMIC DNA]</scope>
    <source>
        <strain evidence="3 4">NEB252</strain>
    </source>
</reference>
<feature type="transmembrane region" description="Helical" evidence="2">
    <location>
        <begin position="106"/>
        <end position="123"/>
    </location>
</feature>
<feature type="transmembrane region" description="Helical" evidence="2">
    <location>
        <begin position="66"/>
        <end position="86"/>
    </location>
</feature>
<evidence type="ECO:0000313" key="4">
    <source>
        <dbReference type="Proteomes" id="UP000317039"/>
    </source>
</evidence>
<feature type="transmembrane region" description="Helical" evidence="2">
    <location>
        <begin position="168"/>
        <end position="189"/>
    </location>
</feature>
<feature type="compositionally biased region" description="Polar residues" evidence="1">
    <location>
        <begin position="288"/>
        <end position="318"/>
    </location>
</feature>
<feature type="region of interest" description="Disordered" evidence="1">
    <location>
        <begin position="1"/>
        <end position="62"/>
    </location>
</feature>
<feature type="region of interest" description="Disordered" evidence="1">
    <location>
        <begin position="193"/>
        <end position="253"/>
    </location>
</feature>
<gene>
    <name evidence="3" type="ORF">FOH10_29530</name>
</gene>
<sequence length="318" mass="33480">MTGNGAGSLVVHGNDAVHHSRPPADTPDTDTAAPPDAVADPTPPRRQRRLTRQETRHPHAPTGGRTVAWLGFGFGAVLSVMANWLYTWLPADTQPDGWSPGIAPQIGSAVWPIVLMLSVEVLLRVRWLPGLWWKLARYAGAGTVALGSAIISYGHVYHVLLSWGYDSVGARVGPLAIDGFMVICGFALLSESTPAQPDPDPADTAGDTRDTTSAVVDTPPDTRDSVPDAVGITGDTTADAKATVGDKSADSDRDNSIRAMYRTVRSTRIVADAFGLHHSTVAKIVAQPDSTDTTPGETNSGDTTEPGQAMAGSNSLHH</sequence>
<accession>A0A516NTR9</accession>
<dbReference type="GeneID" id="80336500"/>
<evidence type="ECO:0008006" key="5">
    <source>
        <dbReference type="Google" id="ProtNLM"/>
    </source>
</evidence>
<dbReference type="Proteomes" id="UP000317039">
    <property type="component" value="Chromosome"/>
</dbReference>
<evidence type="ECO:0000313" key="3">
    <source>
        <dbReference type="EMBL" id="QDP82261.1"/>
    </source>
</evidence>
<keyword evidence="2" id="KW-0812">Transmembrane</keyword>
<feature type="transmembrane region" description="Helical" evidence="2">
    <location>
        <begin position="135"/>
        <end position="156"/>
    </location>
</feature>
<dbReference type="KEGG" id="nod:FOH10_29530"/>
<feature type="compositionally biased region" description="Low complexity" evidence="1">
    <location>
        <begin position="29"/>
        <end position="40"/>
    </location>
</feature>
<evidence type="ECO:0000256" key="1">
    <source>
        <dbReference type="SAM" id="MobiDB-lite"/>
    </source>
</evidence>
<dbReference type="EMBL" id="CP041695">
    <property type="protein sequence ID" value="QDP82261.1"/>
    <property type="molecule type" value="Genomic_DNA"/>
</dbReference>